<dbReference type="GO" id="GO:0003676">
    <property type="term" value="F:nucleic acid binding"/>
    <property type="evidence" value="ECO:0007669"/>
    <property type="project" value="InterPro"/>
</dbReference>
<protein>
    <submittedName>
        <fullName evidence="5">Uncharacterized protein LOC106456023</fullName>
    </submittedName>
</protein>
<keyword evidence="1" id="KW-0479">Metal-binding</keyword>
<dbReference type="PANTHER" id="PTHR47331:SF5">
    <property type="entry name" value="RIBONUCLEASE H"/>
    <property type="match status" value="1"/>
</dbReference>
<organism evidence="4 5">
    <name type="scientific">Pundamilia nyererei</name>
    <dbReference type="NCBI Taxonomy" id="303518"/>
    <lineage>
        <taxon>Eukaryota</taxon>
        <taxon>Metazoa</taxon>
        <taxon>Chordata</taxon>
        <taxon>Craniata</taxon>
        <taxon>Vertebrata</taxon>
        <taxon>Euteleostomi</taxon>
        <taxon>Actinopterygii</taxon>
        <taxon>Neopterygii</taxon>
        <taxon>Teleostei</taxon>
        <taxon>Neoteleostei</taxon>
        <taxon>Acanthomorphata</taxon>
        <taxon>Ovalentaria</taxon>
        <taxon>Cichlomorphae</taxon>
        <taxon>Cichliformes</taxon>
        <taxon>Cichlidae</taxon>
        <taxon>African cichlids</taxon>
        <taxon>Pseudocrenilabrinae</taxon>
        <taxon>Haplochromini</taxon>
        <taxon>Pundamilia</taxon>
    </lineage>
</organism>
<reference evidence="5" key="1">
    <citation type="submission" date="2025-08" db="UniProtKB">
        <authorList>
            <consortium name="RefSeq"/>
        </authorList>
    </citation>
    <scope>IDENTIFICATION</scope>
</reference>
<evidence type="ECO:0000313" key="4">
    <source>
        <dbReference type="Proteomes" id="UP000695023"/>
    </source>
</evidence>
<evidence type="ECO:0000256" key="2">
    <source>
        <dbReference type="SAM" id="MobiDB-lite"/>
    </source>
</evidence>
<evidence type="ECO:0000256" key="1">
    <source>
        <dbReference type="PROSITE-ProRule" id="PRU00047"/>
    </source>
</evidence>
<evidence type="ECO:0000313" key="5">
    <source>
        <dbReference type="RefSeq" id="XP_013763524.1"/>
    </source>
</evidence>
<name>A0A9Y6J5Q0_9CICH</name>
<keyword evidence="1" id="KW-0863">Zinc-finger</keyword>
<evidence type="ECO:0000259" key="3">
    <source>
        <dbReference type="PROSITE" id="PS50158"/>
    </source>
</evidence>
<accession>A0A9Y6J5Q0</accession>
<feature type="region of interest" description="Disordered" evidence="2">
    <location>
        <begin position="74"/>
        <end position="110"/>
    </location>
</feature>
<proteinExistence type="predicted"/>
<dbReference type="SMART" id="SM00343">
    <property type="entry name" value="ZnF_C2HC"/>
    <property type="match status" value="2"/>
</dbReference>
<feature type="non-terminal residue" evidence="5">
    <location>
        <position position="268"/>
    </location>
</feature>
<dbReference type="InterPro" id="IPR001878">
    <property type="entry name" value="Znf_CCHC"/>
</dbReference>
<dbReference type="AlphaFoldDB" id="A0A9Y6J5Q0"/>
<dbReference type="Proteomes" id="UP000695023">
    <property type="component" value="Unplaced"/>
</dbReference>
<dbReference type="PANTHER" id="PTHR47331">
    <property type="entry name" value="PHD-TYPE DOMAIN-CONTAINING PROTEIN"/>
    <property type="match status" value="1"/>
</dbReference>
<feature type="domain" description="CCHC-type" evidence="3">
    <location>
        <begin position="151"/>
        <end position="165"/>
    </location>
</feature>
<dbReference type="InterPro" id="IPR036397">
    <property type="entry name" value="RNaseH_sf"/>
</dbReference>
<dbReference type="GeneID" id="106456023"/>
<dbReference type="GO" id="GO:0008270">
    <property type="term" value="F:zinc ion binding"/>
    <property type="evidence" value="ECO:0007669"/>
    <property type="project" value="UniProtKB-KW"/>
</dbReference>
<keyword evidence="4" id="KW-1185">Reference proteome</keyword>
<dbReference type="Gene3D" id="3.30.420.10">
    <property type="entry name" value="Ribonuclease H-like superfamily/Ribonuclease H"/>
    <property type="match status" value="1"/>
</dbReference>
<keyword evidence="1" id="KW-0862">Zinc</keyword>
<dbReference type="PROSITE" id="PS50158">
    <property type="entry name" value="ZF_CCHC"/>
    <property type="match status" value="1"/>
</dbReference>
<gene>
    <name evidence="5" type="primary">LOC106456023</name>
</gene>
<dbReference type="RefSeq" id="XP_013763524.1">
    <property type="nucleotide sequence ID" value="XM_013908070.1"/>
</dbReference>
<sequence>MTHVKNLEILNDCEENKKLILKLPEWIASHWNRKVTEAVKGNKEFPSFKDFAAFMATKAEIACNPITSAYALRSSESSTAKQGSRDPKRNKASVLNTQTEADTERLKPVKGKERPPCAFCQNNQHRLHGCPKFIAKTLEERRDFVREHKLCYGCTKPGHSAKDCRHRHSCNTCKGKHPTCLHDDNYVKKERVLPKETAILSNPGQTEAAATSIAIHIEMLEDLPTDSFIIVLRCFIAICGAVRQIKSDQGSNFLGANNELQEALAELD</sequence>